<dbReference type="SUPFAM" id="SSF51735">
    <property type="entry name" value="NAD(P)-binding Rossmann-fold domains"/>
    <property type="match status" value="1"/>
</dbReference>
<organism evidence="2 3">
    <name type="scientific">Actinoplanes ianthinogenes</name>
    <dbReference type="NCBI Taxonomy" id="122358"/>
    <lineage>
        <taxon>Bacteria</taxon>
        <taxon>Bacillati</taxon>
        <taxon>Actinomycetota</taxon>
        <taxon>Actinomycetes</taxon>
        <taxon>Micromonosporales</taxon>
        <taxon>Micromonosporaceae</taxon>
        <taxon>Actinoplanes</taxon>
    </lineage>
</organism>
<feature type="region of interest" description="Disordered" evidence="1">
    <location>
        <begin position="200"/>
        <end position="258"/>
    </location>
</feature>
<dbReference type="PANTHER" id="PTHR43431">
    <property type="entry name" value="OXIDOREDUCTASE, SHORT CHAIN DEHYDROGENASE/REDUCTASE FAMILY (AFU_ORTHOLOGUE AFUA_5G14000)"/>
    <property type="match status" value="1"/>
</dbReference>
<evidence type="ECO:0000313" key="3">
    <source>
        <dbReference type="Proteomes" id="UP000676967"/>
    </source>
</evidence>
<dbReference type="EMBL" id="AP023356">
    <property type="protein sequence ID" value="BCJ46921.1"/>
    <property type="molecule type" value="Genomic_DNA"/>
</dbReference>
<accession>A0ABN6CNX2</accession>
<sequence>MPDNVIAVLGVGPGLGRSIAHRFGAEGYTVALVSRSADRHAGYLAELAAAGVTARAYPADLTDPVATEQVIARIRADLGGLDVLYFGPAAAGADSIVPLPAADAAAVRKPLDLVLLPAVTAVAAALPTVRAILLAGGLSGLRPMPVLGTLAPASAALRMYALTLHESLKDQGVYVGALTIGGLVAGGDIHRAFAARKPGEGAEAAGADTRDGQADGKDHQSNRKDHQADTKDHRADGKDHQADRNEHQADGKDGQVAGAGNQADAVELPSLDPDAIAATAWQMTIDRTIAESVFEAPLPAALTKPNPDRNTQP</sequence>
<gene>
    <name evidence="2" type="ORF">Aiant_75780</name>
</gene>
<proteinExistence type="predicted"/>
<evidence type="ECO:0008006" key="4">
    <source>
        <dbReference type="Google" id="ProtNLM"/>
    </source>
</evidence>
<feature type="compositionally biased region" description="Basic and acidic residues" evidence="1">
    <location>
        <begin position="208"/>
        <end position="253"/>
    </location>
</feature>
<dbReference type="InterPro" id="IPR036291">
    <property type="entry name" value="NAD(P)-bd_dom_sf"/>
</dbReference>
<dbReference type="InterPro" id="IPR002347">
    <property type="entry name" value="SDR_fam"/>
</dbReference>
<dbReference type="Proteomes" id="UP000676967">
    <property type="component" value="Chromosome"/>
</dbReference>
<dbReference type="Pfam" id="PF00106">
    <property type="entry name" value="adh_short"/>
    <property type="match status" value="1"/>
</dbReference>
<evidence type="ECO:0000256" key="1">
    <source>
        <dbReference type="SAM" id="MobiDB-lite"/>
    </source>
</evidence>
<keyword evidence="3" id="KW-1185">Reference proteome</keyword>
<reference evidence="2 3" key="1">
    <citation type="submission" date="2020-08" db="EMBL/GenBank/DDBJ databases">
        <title>Whole genome shotgun sequence of Actinoplanes ianthinogenes NBRC 13996.</title>
        <authorList>
            <person name="Komaki H."/>
            <person name="Tamura T."/>
        </authorList>
    </citation>
    <scope>NUCLEOTIDE SEQUENCE [LARGE SCALE GENOMIC DNA]</scope>
    <source>
        <strain evidence="2 3">NBRC 13996</strain>
    </source>
</reference>
<dbReference type="Gene3D" id="3.40.50.720">
    <property type="entry name" value="NAD(P)-binding Rossmann-like Domain"/>
    <property type="match status" value="1"/>
</dbReference>
<name>A0ABN6CNX2_9ACTN</name>
<evidence type="ECO:0000313" key="2">
    <source>
        <dbReference type="EMBL" id="BCJ46921.1"/>
    </source>
</evidence>
<protein>
    <recommendedName>
        <fullName evidence="4">Short-chain dehydrogenase</fullName>
    </recommendedName>
</protein>
<dbReference type="PANTHER" id="PTHR43431:SF7">
    <property type="entry name" value="OXIDOREDUCTASE, SHORT CHAIN DEHYDROGENASE_REDUCTASE FAMILY (AFU_ORTHOLOGUE AFUA_5G14000)"/>
    <property type="match status" value="1"/>
</dbReference>